<organism evidence="10 11">
    <name type="scientific">Desulfonispora thiosulfatigenes DSM 11270</name>
    <dbReference type="NCBI Taxonomy" id="656914"/>
    <lineage>
        <taxon>Bacteria</taxon>
        <taxon>Bacillati</taxon>
        <taxon>Bacillota</taxon>
        <taxon>Clostridia</taxon>
        <taxon>Eubacteriales</taxon>
        <taxon>Peptococcaceae</taxon>
        <taxon>Desulfonispora</taxon>
    </lineage>
</organism>
<dbReference type="PANTHER" id="PTHR38438">
    <property type="entry name" value="RIBOFLAVIN TRANSPORTER RIBU"/>
    <property type="match status" value="1"/>
</dbReference>
<keyword evidence="3 8" id="KW-0813">Transport</keyword>
<dbReference type="PIRSF" id="PIRSF037778">
    <property type="entry name" value="UCP037778_transp_RibU"/>
    <property type="match status" value="1"/>
</dbReference>
<dbReference type="InterPro" id="IPR024529">
    <property type="entry name" value="ECF_trnsprt_substrate-spec"/>
</dbReference>
<comment type="subcellular location">
    <subcellularLocation>
        <location evidence="1">Cell membrane</location>
        <topology evidence="1">Multi-pass membrane protein</topology>
    </subcellularLocation>
</comment>
<dbReference type="Gene3D" id="1.10.1760.20">
    <property type="match status" value="1"/>
</dbReference>
<reference evidence="10 11" key="1">
    <citation type="submission" date="2017-04" db="EMBL/GenBank/DDBJ databases">
        <authorList>
            <person name="Afonso C.L."/>
            <person name="Miller P.J."/>
            <person name="Scott M.A."/>
            <person name="Spackman E."/>
            <person name="Goraichik I."/>
            <person name="Dimitrov K.M."/>
            <person name="Suarez D.L."/>
            <person name="Swayne D.E."/>
        </authorList>
    </citation>
    <scope>NUCLEOTIDE SEQUENCE [LARGE SCALE GENOMIC DNA]</scope>
    <source>
        <strain evidence="10 11">DSM 11270</strain>
    </source>
</reference>
<dbReference type="GO" id="GO:0005886">
    <property type="term" value="C:plasma membrane"/>
    <property type="evidence" value="ECO:0007669"/>
    <property type="project" value="UniProtKB-SubCell"/>
</dbReference>
<evidence type="ECO:0000256" key="8">
    <source>
        <dbReference type="PIRNR" id="PIRNR037778"/>
    </source>
</evidence>
<evidence type="ECO:0000256" key="6">
    <source>
        <dbReference type="ARBA" id="ARBA00022989"/>
    </source>
</evidence>
<dbReference type="PANTHER" id="PTHR38438:SF1">
    <property type="entry name" value="RIBOFLAVIN TRANSPORTER RIBU"/>
    <property type="match status" value="1"/>
</dbReference>
<dbReference type="EMBL" id="FWWT01000022">
    <property type="protein sequence ID" value="SMB93455.1"/>
    <property type="molecule type" value="Genomic_DNA"/>
</dbReference>
<proteinExistence type="inferred from homology"/>
<comment type="function">
    <text evidence="8">Probably a riboflavin-binding protein that interacts with the energy-coupling factor (ECF) ABC-transporter complex.</text>
</comment>
<evidence type="ECO:0000256" key="2">
    <source>
        <dbReference type="ARBA" id="ARBA00005540"/>
    </source>
</evidence>
<name>A0A1W1VJ97_DESTI</name>
<dbReference type="GO" id="GO:0032217">
    <property type="term" value="F:riboflavin transmembrane transporter activity"/>
    <property type="evidence" value="ECO:0007669"/>
    <property type="project" value="UniProtKB-UniRule"/>
</dbReference>
<keyword evidence="7 8" id="KW-0472">Membrane</keyword>
<keyword evidence="11" id="KW-1185">Reference proteome</keyword>
<dbReference type="OrthoDB" id="9809216at2"/>
<feature type="transmembrane region" description="Helical" evidence="9">
    <location>
        <begin position="6"/>
        <end position="28"/>
    </location>
</feature>
<feature type="transmembrane region" description="Helical" evidence="9">
    <location>
        <begin position="105"/>
        <end position="127"/>
    </location>
</feature>
<evidence type="ECO:0000256" key="7">
    <source>
        <dbReference type="ARBA" id="ARBA00023136"/>
    </source>
</evidence>
<dbReference type="Proteomes" id="UP000192731">
    <property type="component" value="Unassembled WGS sequence"/>
</dbReference>
<comment type="similarity">
    <text evidence="2 8">Belongs to the prokaryotic riboflavin transporter (P-RFT) (TC 2.A.87) family.</text>
</comment>
<dbReference type="RefSeq" id="WP_084053829.1">
    <property type="nucleotide sequence ID" value="NZ_FWWT01000022.1"/>
</dbReference>
<protein>
    <recommendedName>
        <fullName evidence="8">Riboflavin transporter</fullName>
    </recommendedName>
</protein>
<dbReference type="InterPro" id="IPR025720">
    <property type="entry name" value="RibU"/>
</dbReference>
<dbReference type="Pfam" id="PF12822">
    <property type="entry name" value="ECF_trnsprt"/>
    <property type="match status" value="1"/>
</dbReference>
<keyword evidence="6 9" id="KW-1133">Transmembrane helix</keyword>
<evidence type="ECO:0000256" key="9">
    <source>
        <dbReference type="SAM" id="Phobius"/>
    </source>
</evidence>
<feature type="transmembrane region" description="Helical" evidence="9">
    <location>
        <begin position="66"/>
        <end position="93"/>
    </location>
</feature>
<sequence>MNTKILTRIGLLAAFGLVLQIFSFPLPFFPEFLRYDAAELPALIAAFALGPWYGVLVDFLKNILSLFVGMAPAGIIGITANFIAGATFSLVAGTIYFTKKTKARAFIGIVLGVVLTTIVMVVANYFWLLPLWGIPKSGVLELLAISIIPFNIIKGLMTGTLTFVLYKKVKSIFEPVFKSKKKQVLNKLG</sequence>
<evidence type="ECO:0000313" key="10">
    <source>
        <dbReference type="EMBL" id="SMB93455.1"/>
    </source>
</evidence>
<dbReference type="STRING" id="656914.SAMN00017405_0038"/>
<gene>
    <name evidence="10" type="ORF">SAMN00017405_0038</name>
</gene>
<evidence type="ECO:0000313" key="11">
    <source>
        <dbReference type="Proteomes" id="UP000192731"/>
    </source>
</evidence>
<evidence type="ECO:0000256" key="1">
    <source>
        <dbReference type="ARBA" id="ARBA00004651"/>
    </source>
</evidence>
<dbReference type="AlphaFoldDB" id="A0A1W1VJ97"/>
<evidence type="ECO:0000256" key="4">
    <source>
        <dbReference type="ARBA" id="ARBA00022475"/>
    </source>
</evidence>
<accession>A0A1W1VJ97</accession>
<feature type="transmembrane region" description="Helical" evidence="9">
    <location>
        <begin position="139"/>
        <end position="166"/>
    </location>
</feature>
<evidence type="ECO:0000256" key="3">
    <source>
        <dbReference type="ARBA" id="ARBA00022448"/>
    </source>
</evidence>
<evidence type="ECO:0000256" key="5">
    <source>
        <dbReference type="ARBA" id="ARBA00022692"/>
    </source>
</evidence>
<keyword evidence="5 9" id="KW-0812">Transmembrane</keyword>
<keyword evidence="4 8" id="KW-1003">Cell membrane</keyword>